<organism evidence="3 4">
    <name type="scientific">Micromonospora rosaria</name>
    <dbReference type="NCBI Taxonomy" id="47874"/>
    <lineage>
        <taxon>Bacteria</taxon>
        <taxon>Bacillati</taxon>
        <taxon>Actinomycetota</taxon>
        <taxon>Actinomycetes</taxon>
        <taxon>Micromonosporales</taxon>
        <taxon>Micromonosporaceae</taxon>
        <taxon>Micromonospora</taxon>
    </lineage>
</organism>
<dbReference type="InterPro" id="IPR036761">
    <property type="entry name" value="TTHA0802/YceI-like_sf"/>
</dbReference>
<evidence type="ECO:0000256" key="1">
    <source>
        <dbReference type="ARBA" id="ARBA00008812"/>
    </source>
</evidence>
<dbReference type="OrthoDB" id="9811006at2"/>
<name>A0A136PUI8_9ACTN</name>
<dbReference type="Pfam" id="PF04264">
    <property type="entry name" value="YceI"/>
    <property type="match status" value="1"/>
</dbReference>
<accession>A0A136PUI8</accession>
<dbReference type="SMART" id="SM00867">
    <property type="entry name" value="YceI"/>
    <property type="match status" value="1"/>
</dbReference>
<evidence type="ECO:0000313" key="3">
    <source>
        <dbReference type="EMBL" id="KXK61816.1"/>
    </source>
</evidence>
<dbReference type="PANTHER" id="PTHR34406">
    <property type="entry name" value="PROTEIN YCEI"/>
    <property type="match status" value="1"/>
</dbReference>
<protein>
    <submittedName>
        <fullName evidence="3">Polyisoprenoid-binding protein</fullName>
    </submittedName>
</protein>
<reference evidence="3 4" key="1">
    <citation type="submission" date="2016-01" db="EMBL/GenBank/DDBJ databases">
        <title>Whole genome sequence and analysis of Micromonospora rosaria DSM 803, which can produce antibacterial substance rosamicin.</title>
        <authorList>
            <person name="Yang H."/>
            <person name="He X."/>
            <person name="Zhu D."/>
        </authorList>
    </citation>
    <scope>NUCLEOTIDE SEQUENCE [LARGE SCALE GENOMIC DNA]</scope>
    <source>
        <strain evidence="3 4">DSM 803</strain>
    </source>
</reference>
<comment type="similarity">
    <text evidence="1">Belongs to the UPF0312 family.</text>
</comment>
<keyword evidence="4" id="KW-1185">Reference proteome</keyword>
<dbReference type="SUPFAM" id="SSF101874">
    <property type="entry name" value="YceI-like"/>
    <property type="match status" value="1"/>
</dbReference>
<dbReference type="PANTHER" id="PTHR34406:SF1">
    <property type="entry name" value="PROTEIN YCEI"/>
    <property type="match status" value="1"/>
</dbReference>
<evidence type="ECO:0000313" key="4">
    <source>
        <dbReference type="Proteomes" id="UP000070620"/>
    </source>
</evidence>
<gene>
    <name evidence="3" type="ORF">AWW66_11565</name>
</gene>
<dbReference type="RefSeq" id="WP_067364067.1">
    <property type="nucleotide sequence ID" value="NZ_JBIUBN010000005.1"/>
</dbReference>
<dbReference type="InterPro" id="IPR007372">
    <property type="entry name" value="Lipid/polyisoprenoid-bd_YceI"/>
</dbReference>
<dbReference type="EMBL" id="LRQV01000032">
    <property type="protein sequence ID" value="KXK61816.1"/>
    <property type="molecule type" value="Genomic_DNA"/>
</dbReference>
<sequence>MTVNTDAVTRDWNGLTIPTAGTYLLDAAHKRVGFVARHMMVSKVRGEFTEATATITVAEDPLASSVSATIQAASLTTAQGDRDAHLCSPEFLDVETHPTLEYRSTGVKSQNGSEFVLSGELTIRGVTRPVDLAVEFEGVGRSPFGQDIFGFTASTEIDREDFGLTWNVALEGGGVLVGKKVKIEIEGEAIRQA</sequence>
<dbReference type="Proteomes" id="UP000070620">
    <property type="component" value="Unassembled WGS sequence"/>
</dbReference>
<dbReference type="AlphaFoldDB" id="A0A136PUI8"/>
<proteinExistence type="inferred from homology"/>
<comment type="caution">
    <text evidence="3">The sequence shown here is derived from an EMBL/GenBank/DDBJ whole genome shotgun (WGS) entry which is preliminary data.</text>
</comment>
<dbReference type="Gene3D" id="2.40.128.110">
    <property type="entry name" value="Lipid/polyisoprenoid-binding, YceI-like"/>
    <property type="match status" value="1"/>
</dbReference>
<evidence type="ECO:0000259" key="2">
    <source>
        <dbReference type="SMART" id="SM00867"/>
    </source>
</evidence>
<feature type="domain" description="Lipid/polyisoprenoid-binding YceI-like" evidence="2">
    <location>
        <begin position="22"/>
        <end position="190"/>
    </location>
</feature>